<keyword evidence="2" id="KW-1185">Reference proteome</keyword>
<dbReference type="EMBL" id="KN835492">
    <property type="protein sequence ID" value="KIK36873.1"/>
    <property type="molecule type" value="Genomic_DNA"/>
</dbReference>
<organism evidence="1 2">
    <name type="scientific">Suillus luteus UH-Slu-Lm8-n1</name>
    <dbReference type="NCBI Taxonomy" id="930992"/>
    <lineage>
        <taxon>Eukaryota</taxon>
        <taxon>Fungi</taxon>
        <taxon>Dikarya</taxon>
        <taxon>Basidiomycota</taxon>
        <taxon>Agaricomycotina</taxon>
        <taxon>Agaricomycetes</taxon>
        <taxon>Agaricomycetidae</taxon>
        <taxon>Boletales</taxon>
        <taxon>Suillineae</taxon>
        <taxon>Suillaceae</taxon>
        <taxon>Suillus</taxon>
    </lineage>
</organism>
<dbReference type="HOGENOM" id="CLU_2122701_0_0_1"/>
<protein>
    <submittedName>
        <fullName evidence="1">Unplaced genomic scaffold CY34scaffold_361, whole genome shotgun sequence</fullName>
    </submittedName>
</protein>
<proteinExistence type="predicted"/>
<dbReference type="InParanoid" id="A0A0D0AYD6"/>
<gene>
    <name evidence="1" type="ORF">CY34DRAFT_810892</name>
</gene>
<evidence type="ECO:0000313" key="1">
    <source>
        <dbReference type="EMBL" id="KIK36873.1"/>
    </source>
</evidence>
<dbReference type="Proteomes" id="UP000054485">
    <property type="component" value="Unassembled WGS sequence"/>
</dbReference>
<dbReference type="OrthoDB" id="2658770at2759"/>
<accession>A0A0D0AYD6</accession>
<reference evidence="1 2" key="1">
    <citation type="submission" date="2014-04" db="EMBL/GenBank/DDBJ databases">
        <authorList>
            <consortium name="DOE Joint Genome Institute"/>
            <person name="Kuo A."/>
            <person name="Ruytinx J."/>
            <person name="Rineau F."/>
            <person name="Colpaert J."/>
            <person name="Kohler A."/>
            <person name="Nagy L.G."/>
            <person name="Floudas D."/>
            <person name="Copeland A."/>
            <person name="Barry K.W."/>
            <person name="Cichocki N."/>
            <person name="Veneault-Fourrey C."/>
            <person name="LaButti K."/>
            <person name="Lindquist E.A."/>
            <person name="Lipzen A."/>
            <person name="Lundell T."/>
            <person name="Morin E."/>
            <person name="Murat C."/>
            <person name="Sun H."/>
            <person name="Tunlid A."/>
            <person name="Henrissat B."/>
            <person name="Grigoriev I.V."/>
            <person name="Hibbett D.S."/>
            <person name="Martin F."/>
            <person name="Nordberg H.P."/>
            <person name="Cantor M.N."/>
            <person name="Hua S.X."/>
        </authorList>
    </citation>
    <scope>NUCLEOTIDE SEQUENCE [LARGE SCALE GENOMIC DNA]</scope>
    <source>
        <strain evidence="1 2">UH-Slu-Lm8-n1</strain>
    </source>
</reference>
<dbReference type="AlphaFoldDB" id="A0A0D0AYD6"/>
<evidence type="ECO:0000313" key="2">
    <source>
        <dbReference type="Proteomes" id="UP000054485"/>
    </source>
</evidence>
<name>A0A0D0AYD6_9AGAM</name>
<reference evidence="2" key="2">
    <citation type="submission" date="2015-01" db="EMBL/GenBank/DDBJ databases">
        <title>Evolutionary Origins and Diversification of the Mycorrhizal Mutualists.</title>
        <authorList>
            <consortium name="DOE Joint Genome Institute"/>
            <consortium name="Mycorrhizal Genomics Consortium"/>
            <person name="Kohler A."/>
            <person name="Kuo A."/>
            <person name="Nagy L.G."/>
            <person name="Floudas D."/>
            <person name="Copeland A."/>
            <person name="Barry K.W."/>
            <person name="Cichocki N."/>
            <person name="Veneault-Fourrey C."/>
            <person name="LaButti K."/>
            <person name="Lindquist E.A."/>
            <person name="Lipzen A."/>
            <person name="Lundell T."/>
            <person name="Morin E."/>
            <person name="Murat C."/>
            <person name="Riley R."/>
            <person name="Ohm R."/>
            <person name="Sun H."/>
            <person name="Tunlid A."/>
            <person name="Henrissat B."/>
            <person name="Grigoriev I.V."/>
            <person name="Hibbett D.S."/>
            <person name="Martin F."/>
        </authorList>
    </citation>
    <scope>NUCLEOTIDE SEQUENCE [LARGE SCALE GENOMIC DNA]</scope>
    <source>
        <strain evidence="2">UH-Slu-Lm8-n1</strain>
    </source>
</reference>
<sequence>MDTARHHEPTLFRAAQLSAHAPPAGMGAEFFPRSPSFTTFAPTSISGEPSIVNTFVDSDAVELHVLDSSKGPSTSSLPVADDTDITDIQVVVPSVTDFIVCVDADTLLQAPDPS</sequence>